<evidence type="ECO:0000259" key="1">
    <source>
        <dbReference type="Pfam" id="PF04316"/>
    </source>
</evidence>
<proteinExistence type="predicted"/>
<feature type="domain" description="Anti-sigma-28 factor FlgM C-terminal" evidence="1">
    <location>
        <begin position="30"/>
        <end position="69"/>
    </location>
</feature>
<reference evidence="2" key="1">
    <citation type="journal article" date="2014" name="Front. Microbiol.">
        <title>High frequency of phylogenetically diverse reductive dehalogenase-homologous genes in deep subseafloor sedimentary metagenomes.</title>
        <authorList>
            <person name="Kawai M."/>
            <person name="Futagami T."/>
            <person name="Toyoda A."/>
            <person name="Takaki Y."/>
            <person name="Nishi S."/>
            <person name="Hori S."/>
            <person name="Arai W."/>
            <person name="Tsubouchi T."/>
            <person name="Morono Y."/>
            <person name="Uchiyama I."/>
            <person name="Ito T."/>
            <person name="Fujiyama A."/>
            <person name="Inagaki F."/>
            <person name="Takami H."/>
        </authorList>
    </citation>
    <scope>NUCLEOTIDE SEQUENCE</scope>
    <source>
        <strain evidence="2">Expedition CK06-06</strain>
    </source>
</reference>
<dbReference type="SUPFAM" id="SSF101498">
    <property type="entry name" value="Anti-sigma factor FlgM"/>
    <property type="match status" value="1"/>
</dbReference>
<sequence length="88" mass="9606">IQPPTAPRPVELTGPTEVDNAQIAPAEISDVVEISDVARLAAQIQEIPDIRAELVERVKTEIQAGTYEAPERVDIAVSRLMEEFFPGP</sequence>
<protein>
    <recommendedName>
        <fullName evidence="1">Anti-sigma-28 factor FlgM C-terminal domain-containing protein</fullName>
    </recommendedName>
</protein>
<dbReference type="AlphaFoldDB" id="X0SPL2"/>
<organism evidence="2">
    <name type="scientific">marine sediment metagenome</name>
    <dbReference type="NCBI Taxonomy" id="412755"/>
    <lineage>
        <taxon>unclassified sequences</taxon>
        <taxon>metagenomes</taxon>
        <taxon>ecological metagenomes</taxon>
    </lineage>
</organism>
<accession>X0SPL2</accession>
<feature type="non-terminal residue" evidence="2">
    <location>
        <position position="1"/>
    </location>
</feature>
<evidence type="ECO:0000313" key="2">
    <source>
        <dbReference type="EMBL" id="GAF82989.1"/>
    </source>
</evidence>
<dbReference type="Pfam" id="PF04316">
    <property type="entry name" value="FlgM"/>
    <property type="match status" value="1"/>
</dbReference>
<comment type="caution">
    <text evidence="2">The sequence shown here is derived from an EMBL/GenBank/DDBJ whole genome shotgun (WGS) entry which is preliminary data.</text>
</comment>
<name>X0SPL2_9ZZZZ</name>
<gene>
    <name evidence="2" type="ORF">S01H1_06688</name>
</gene>
<dbReference type="EMBL" id="BARS01003451">
    <property type="protein sequence ID" value="GAF82989.1"/>
    <property type="molecule type" value="Genomic_DNA"/>
</dbReference>
<dbReference type="InterPro" id="IPR031316">
    <property type="entry name" value="FlgM_C"/>
</dbReference>
<dbReference type="InterPro" id="IPR035890">
    <property type="entry name" value="Anti-sigma-28_factor_FlgM_sf"/>
</dbReference>